<dbReference type="InterPro" id="IPR013103">
    <property type="entry name" value="RVT_2"/>
</dbReference>
<dbReference type="EMBL" id="JAVXUP010000973">
    <property type="protein sequence ID" value="KAK3017862.1"/>
    <property type="molecule type" value="Genomic_DNA"/>
</dbReference>
<name>A0AA88VZF7_9ASTE</name>
<evidence type="ECO:0000313" key="3">
    <source>
        <dbReference type="EMBL" id="KAK3017862.1"/>
    </source>
</evidence>
<gene>
    <name evidence="3" type="ORF">RJ639_004554</name>
</gene>
<accession>A0AA88VZF7</accession>
<dbReference type="Proteomes" id="UP001188597">
    <property type="component" value="Unassembled WGS sequence"/>
</dbReference>
<evidence type="ECO:0000259" key="2">
    <source>
        <dbReference type="Pfam" id="PF07727"/>
    </source>
</evidence>
<keyword evidence="1" id="KW-1133">Transmembrane helix</keyword>
<protein>
    <recommendedName>
        <fullName evidence="2">Reverse transcriptase Ty1/copia-type domain-containing protein</fullName>
    </recommendedName>
</protein>
<reference evidence="3" key="1">
    <citation type="submission" date="2022-12" db="EMBL/GenBank/DDBJ databases">
        <title>Draft genome assemblies for two species of Escallonia (Escalloniales).</title>
        <authorList>
            <person name="Chanderbali A."/>
            <person name="Dervinis C."/>
            <person name="Anghel I."/>
            <person name="Soltis D."/>
            <person name="Soltis P."/>
            <person name="Zapata F."/>
        </authorList>
    </citation>
    <scope>NUCLEOTIDE SEQUENCE</scope>
    <source>
        <strain evidence="3">UCBG64.0493</strain>
        <tissue evidence="3">Leaf</tissue>
    </source>
</reference>
<proteinExistence type="predicted"/>
<dbReference type="Pfam" id="PF07727">
    <property type="entry name" value="RVT_2"/>
    <property type="match status" value="1"/>
</dbReference>
<feature type="domain" description="Reverse transcriptase Ty1/copia-type" evidence="2">
    <location>
        <begin position="120"/>
        <end position="179"/>
    </location>
</feature>
<comment type="caution">
    <text evidence="3">The sequence shown here is derived from an EMBL/GenBank/DDBJ whole genome shotgun (WGS) entry which is preliminary data.</text>
</comment>
<keyword evidence="1" id="KW-0812">Transmembrane</keyword>
<evidence type="ECO:0000256" key="1">
    <source>
        <dbReference type="SAM" id="Phobius"/>
    </source>
</evidence>
<organism evidence="3 4">
    <name type="scientific">Escallonia herrerae</name>
    <dbReference type="NCBI Taxonomy" id="1293975"/>
    <lineage>
        <taxon>Eukaryota</taxon>
        <taxon>Viridiplantae</taxon>
        <taxon>Streptophyta</taxon>
        <taxon>Embryophyta</taxon>
        <taxon>Tracheophyta</taxon>
        <taxon>Spermatophyta</taxon>
        <taxon>Magnoliopsida</taxon>
        <taxon>eudicotyledons</taxon>
        <taxon>Gunneridae</taxon>
        <taxon>Pentapetalae</taxon>
        <taxon>asterids</taxon>
        <taxon>campanulids</taxon>
        <taxon>Escalloniales</taxon>
        <taxon>Escalloniaceae</taxon>
        <taxon>Escallonia</taxon>
    </lineage>
</organism>
<keyword evidence="4" id="KW-1185">Reference proteome</keyword>
<feature type="transmembrane region" description="Helical" evidence="1">
    <location>
        <begin position="172"/>
        <end position="190"/>
    </location>
</feature>
<sequence length="251" mass="27677">MYHSQMGSRSVEVYKQNPTSTKYNLGYPHPRSSSPPTAAVTDIVLFVVPSSSTSTKELSLDELAVPQDAETGKVVESGSSLRVGSSPSTKAIQLWHSCLSHASLSKLRTLIFSRQFGQSTSSVGYKWMYKIKTHADGSIEYYKAWLVAKGYTNEYGIDCEESFVPVARLTSIGAFIAMSLLVVGLCFKWMSKMLSLMGSSLIRGTRNLCIVIVILHIKSDISGKLFMVSRICVPLLQFKLPLTLNWCVTIS</sequence>
<keyword evidence="1" id="KW-0472">Membrane</keyword>
<dbReference type="AlphaFoldDB" id="A0AA88VZF7"/>
<evidence type="ECO:0000313" key="4">
    <source>
        <dbReference type="Proteomes" id="UP001188597"/>
    </source>
</evidence>